<dbReference type="SUPFAM" id="SSF55469">
    <property type="entry name" value="FMN-dependent nitroreductase-like"/>
    <property type="match status" value="2"/>
</dbReference>
<dbReference type="PANTHER" id="PTHR23026">
    <property type="entry name" value="NADPH NITROREDUCTASE"/>
    <property type="match status" value="1"/>
</dbReference>
<dbReference type="OrthoDB" id="8156917at2"/>
<dbReference type="EMBL" id="QQAZ01000001">
    <property type="protein sequence ID" value="RDI55230.1"/>
    <property type="molecule type" value="Genomic_DNA"/>
</dbReference>
<dbReference type="PANTHER" id="PTHR23026:SF123">
    <property type="entry name" value="NAD(P)H NITROREDUCTASE RV3131-RELATED"/>
    <property type="match status" value="1"/>
</dbReference>
<accession>A0A370HEV0</accession>
<gene>
    <name evidence="2" type="ORF">DFR68_10163</name>
</gene>
<dbReference type="Gene3D" id="3.40.109.10">
    <property type="entry name" value="NADH Oxidase"/>
    <property type="match status" value="1"/>
</dbReference>
<dbReference type="STRING" id="1210089.GCA_001613165_02078"/>
<name>A0A370HEV0_9NOCA</name>
<protein>
    <recommendedName>
        <fullName evidence="4">Nitroreductase family protein</fullName>
    </recommendedName>
</protein>
<comment type="caution">
    <text evidence="2">The sequence shown here is derived from an EMBL/GenBank/DDBJ whole genome shotgun (WGS) entry which is preliminary data.</text>
</comment>
<organism evidence="2 3">
    <name type="scientific">Nocardia mexicana</name>
    <dbReference type="NCBI Taxonomy" id="279262"/>
    <lineage>
        <taxon>Bacteria</taxon>
        <taxon>Bacillati</taxon>
        <taxon>Actinomycetota</taxon>
        <taxon>Actinomycetes</taxon>
        <taxon>Mycobacteriales</taxon>
        <taxon>Nocardiaceae</taxon>
        <taxon>Nocardia</taxon>
    </lineage>
</organism>
<keyword evidence="3" id="KW-1185">Reference proteome</keyword>
<dbReference type="GO" id="GO:0016491">
    <property type="term" value="F:oxidoreductase activity"/>
    <property type="evidence" value="ECO:0007669"/>
    <property type="project" value="InterPro"/>
</dbReference>
<dbReference type="Proteomes" id="UP000255355">
    <property type="component" value="Unassembled WGS sequence"/>
</dbReference>
<dbReference type="NCBIfam" id="NF047509">
    <property type="entry name" value="Rv3131_FMN_oxido"/>
    <property type="match status" value="1"/>
</dbReference>
<evidence type="ECO:0008006" key="4">
    <source>
        <dbReference type="Google" id="ProtNLM"/>
    </source>
</evidence>
<dbReference type="RefSeq" id="WP_068017188.1">
    <property type="nucleotide sequence ID" value="NZ_QQAZ01000001.1"/>
</dbReference>
<feature type="region of interest" description="Disordered" evidence="1">
    <location>
        <begin position="308"/>
        <end position="334"/>
    </location>
</feature>
<evidence type="ECO:0000256" key="1">
    <source>
        <dbReference type="SAM" id="MobiDB-lite"/>
    </source>
</evidence>
<dbReference type="InterPro" id="IPR000415">
    <property type="entry name" value="Nitroreductase-like"/>
</dbReference>
<reference evidence="2 3" key="1">
    <citation type="submission" date="2018-07" db="EMBL/GenBank/DDBJ databases">
        <title>Genomic Encyclopedia of Type Strains, Phase IV (KMG-IV): sequencing the most valuable type-strain genomes for metagenomic binning, comparative biology and taxonomic classification.</title>
        <authorList>
            <person name="Goeker M."/>
        </authorList>
    </citation>
    <scope>NUCLEOTIDE SEQUENCE [LARGE SCALE GENOMIC DNA]</scope>
    <source>
        <strain evidence="2 3">DSM 44952</strain>
    </source>
</reference>
<evidence type="ECO:0000313" key="2">
    <source>
        <dbReference type="EMBL" id="RDI55230.1"/>
    </source>
</evidence>
<dbReference type="InterPro" id="IPR050627">
    <property type="entry name" value="Nitroreductase/BluB"/>
</dbReference>
<evidence type="ECO:0000313" key="3">
    <source>
        <dbReference type="Proteomes" id="UP000255355"/>
    </source>
</evidence>
<proteinExistence type="predicted"/>
<sequence>MTSPNPSDTRITPDAETILAVMRSARRAPSIHNTQPWRWAFDGTRLHLHTDNDRQLLAADPHGRQQVISCGAMLHHVRTAFAAHGWHTDTVRMPDPDRRDYLAAVEFRPWPDPPAGIAARAAAMERRHTDRLPLLEPSGWNDIVHALRKLASPHEVELDVLDDSARARLAAVSEQAAAARRDDDMYQMELHWWAGHSGDPEGVPRSALISDAESARVDVGRAFPSAPHSMRRAELTDHARLVALSSYGESVPQWLHTGEALSAVLLECTAAGLATCAITHVTELPAGRRAIAGLLPHPTVPQVLIRIGTAPGGDPEPPPTPRRPLTDILTVHHH</sequence>
<dbReference type="AlphaFoldDB" id="A0A370HEV0"/>